<dbReference type="AlphaFoldDB" id="A0A6I8LX81"/>
<evidence type="ECO:0000313" key="2">
    <source>
        <dbReference type="Proteomes" id="UP000399805"/>
    </source>
</evidence>
<reference evidence="1 2" key="1">
    <citation type="submission" date="2019-09" db="EMBL/GenBank/DDBJ databases">
        <authorList>
            <person name="Leyn A S."/>
        </authorList>
    </citation>
    <scope>NUCLEOTIDE SEQUENCE [LARGE SCALE GENOMIC DNA]</scope>
    <source>
        <strain evidence="1">AA231_1</strain>
    </source>
</reference>
<name>A0A6I8LX81_9PSEU</name>
<evidence type="ECO:0000313" key="1">
    <source>
        <dbReference type="EMBL" id="VVJ21742.1"/>
    </source>
</evidence>
<dbReference type="GO" id="GO:0016491">
    <property type="term" value="F:oxidoreductase activity"/>
    <property type="evidence" value="ECO:0007669"/>
    <property type="project" value="InterPro"/>
</dbReference>
<protein>
    <submittedName>
        <fullName evidence="1">Uncharacterized protein</fullName>
    </submittedName>
</protein>
<dbReference type="EMBL" id="CABVGP010000002">
    <property type="protein sequence ID" value="VVJ21742.1"/>
    <property type="molecule type" value="Genomic_DNA"/>
</dbReference>
<proteinExistence type="predicted"/>
<gene>
    <name evidence="1" type="ORF">AA23TX_06762</name>
</gene>
<keyword evidence="2" id="KW-1185">Reference proteome</keyword>
<sequence>MTTPGFRWDRSSRAVLADALVRLGPNRCVAEVRPDEIVLTESPARHDRAGNAALLECGAALSTIWTVVRVLGREPELAFPDDPDRPDVAAVVRVGAHRDASSSEWARYAALRKVGTDGQLRPVSLAVLGALAADDFWPDTAVRIVRPEWAPVLSHFGTDVAGHSSVLITTSGDSRGHHVLAGAALHSTRLAAAVRGFSSQALPVRPPRERELEESLLPGVPQAVLLVGLATPKRRNS</sequence>
<accession>A0A6I8LX81</accession>
<dbReference type="Gene3D" id="3.40.109.10">
    <property type="entry name" value="NADH Oxidase"/>
    <property type="match status" value="1"/>
</dbReference>
<dbReference type="Proteomes" id="UP000399805">
    <property type="component" value="Unassembled WGS sequence"/>
</dbReference>
<dbReference type="InterPro" id="IPR000415">
    <property type="entry name" value="Nitroreductase-like"/>
</dbReference>
<organism evidence="1 2">
    <name type="scientific">Amycolatopsis camponoti</name>
    <dbReference type="NCBI Taxonomy" id="2606593"/>
    <lineage>
        <taxon>Bacteria</taxon>
        <taxon>Bacillati</taxon>
        <taxon>Actinomycetota</taxon>
        <taxon>Actinomycetes</taxon>
        <taxon>Pseudonocardiales</taxon>
        <taxon>Pseudonocardiaceae</taxon>
        <taxon>Amycolatopsis</taxon>
    </lineage>
</organism>
<dbReference type="RefSeq" id="WP_155546622.1">
    <property type="nucleotide sequence ID" value="NZ_CABVGP010000002.1"/>
</dbReference>